<feature type="signal peptide" evidence="1">
    <location>
        <begin position="1"/>
        <end position="21"/>
    </location>
</feature>
<proteinExistence type="predicted"/>
<evidence type="ECO:0000313" key="2">
    <source>
        <dbReference type="EMBL" id="WMW80713.1"/>
    </source>
</evidence>
<dbReference type="EMBL" id="CP133720">
    <property type="protein sequence ID" value="WMW80713.1"/>
    <property type="molecule type" value="Genomic_DNA"/>
</dbReference>
<sequence length="497" mass="53926">MKKSSLAIAVVAALAVAYPGAAWLTGKRLETKLNKADKNDPVLSKFKIVKQSYKRGVFSSTQEQTFELRVENLFASTLPNASSASAFQDNEGEATAEATVDEQTMPHAMSEPIQISVINHITHGPFPGMFGVAAGKVETELVLDPKVLAEIKKVFGDKKFLQITTLLNYGGGGTMKLSSPDATFNDPNGSTKVEWKGVKAEIGFDEDYKKFQFNFLTPGFKVTDQKESGNFSIGEMKADGNIDRAFGNSMLYLGKTTASIASIEFSSAAIGGFKAGNITLESDSTAKKDLIDMGIKMGMASLKFGEAEFSNFHYDYSLHNIHGDTLSKMSNEFSAVAKTGATPNEQMQQMQTIWKKYGMELLKYNPSISLDRLSVSGKSGEFKTNASAKLVGVTEADFNMPQSILQKLEAEGDLSFAEALIEEVVNMTQKDPNARAMALTMANATITGFQAQGYLTRKEKALTSHMEWKQGKASINGKPYPPVMSAAPMPADAMPQE</sequence>
<feature type="chain" id="PRO_5046566576" evidence="1">
    <location>
        <begin position="22"/>
        <end position="497"/>
    </location>
</feature>
<reference evidence="2" key="1">
    <citation type="submission" date="2023-09" db="EMBL/GenBank/DDBJ databases">
        <title>Undibacterium sp. 20NA77.5 isolated from freshwater.</title>
        <authorList>
            <person name="Le V."/>
            <person name="Ko S.-R."/>
            <person name="Ahn C.-Y."/>
            <person name="Oh H.-M."/>
        </authorList>
    </citation>
    <scope>NUCLEOTIDE SEQUENCE</scope>
    <source>
        <strain evidence="2">20NA77.5</strain>
    </source>
</reference>
<keyword evidence="3" id="KW-1185">Reference proteome</keyword>
<gene>
    <name evidence="2" type="ORF">RF679_00185</name>
</gene>
<protein>
    <submittedName>
        <fullName evidence="2">YdgA family protein</fullName>
    </submittedName>
</protein>
<organism evidence="2 3">
    <name type="scientific">Undibacterium cyanobacteriorum</name>
    <dbReference type="NCBI Taxonomy" id="3073561"/>
    <lineage>
        <taxon>Bacteria</taxon>
        <taxon>Pseudomonadati</taxon>
        <taxon>Pseudomonadota</taxon>
        <taxon>Betaproteobacteria</taxon>
        <taxon>Burkholderiales</taxon>
        <taxon>Oxalobacteraceae</taxon>
        <taxon>Undibacterium</taxon>
    </lineage>
</organism>
<name>A0ABY9RIP7_9BURK</name>
<dbReference type="InterPro" id="IPR010352">
    <property type="entry name" value="DUF945"/>
</dbReference>
<accession>A0ABY9RIP7</accession>
<dbReference type="RefSeq" id="WP_309482204.1">
    <property type="nucleotide sequence ID" value="NZ_CP133720.1"/>
</dbReference>
<dbReference type="Pfam" id="PF06097">
    <property type="entry name" value="DUF945"/>
    <property type="match status" value="1"/>
</dbReference>
<evidence type="ECO:0000256" key="1">
    <source>
        <dbReference type="SAM" id="SignalP"/>
    </source>
</evidence>
<dbReference type="Proteomes" id="UP001181355">
    <property type="component" value="Chromosome"/>
</dbReference>
<keyword evidence="1" id="KW-0732">Signal</keyword>
<evidence type="ECO:0000313" key="3">
    <source>
        <dbReference type="Proteomes" id="UP001181355"/>
    </source>
</evidence>